<protein>
    <submittedName>
        <fullName evidence="4">Integrase catalytic domain-containing protein</fullName>
    </submittedName>
</protein>
<dbReference type="Gene3D" id="1.10.340.70">
    <property type="match status" value="1"/>
</dbReference>
<accession>A0A0K0EX90</accession>
<dbReference type="WBParaSite" id="SVE_0114400.1">
    <property type="protein sequence ID" value="SVE_0114400.1"/>
    <property type="gene ID" value="SVE_0114400"/>
</dbReference>
<proteinExistence type="predicted"/>
<evidence type="ECO:0000313" key="3">
    <source>
        <dbReference type="Proteomes" id="UP000035680"/>
    </source>
</evidence>
<name>A0A0K0EX90_STRVS</name>
<evidence type="ECO:0000259" key="2">
    <source>
        <dbReference type="PROSITE" id="PS50994"/>
    </source>
</evidence>
<organism evidence="3 4">
    <name type="scientific">Strongyloides venezuelensis</name>
    <name type="common">Threadworm</name>
    <dbReference type="NCBI Taxonomy" id="75913"/>
    <lineage>
        <taxon>Eukaryota</taxon>
        <taxon>Metazoa</taxon>
        <taxon>Ecdysozoa</taxon>
        <taxon>Nematoda</taxon>
        <taxon>Chromadorea</taxon>
        <taxon>Rhabditida</taxon>
        <taxon>Tylenchina</taxon>
        <taxon>Panagrolaimomorpha</taxon>
        <taxon>Strongyloidoidea</taxon>
        <taxon>Strongyloididae</taxon>
        <taxon>Strongyloides</taxon>
    </lineage>
</organism>
<dbReference type="InterPro" id="IPR012337">
    <property type="entry name" value="RNaseH-like_sf"/>
</dbReference>
<dbReference type="GO" id="GO:0015074">
    <property type="term" value="P:DNA integration"/>
    <property type="evidence" value="ECO:0007669"/>
    <property type="project" value="InterPro"/>
</dbReference>
<dbReference type="GO" id="GO:0003676">
    <property type="term" value="F:nucleic acid binding"/>
    <property type="evidence" value="ECO:0007669"/>
    <property type="project" value="InterPro"/>
</dbReference>
<keyword evidence="3" id="KW-1185">Reference proteome</keyword>
<dbReference type="Gene3D" id="3.30.420.10">
    <property type="entry name" value="Ribonuclease H-like superfamily/Ribonuclease H"/>
    <property type="match status" value="1"/>
</dbReference>
<dbReference type="InterPro" id="IPR036397">
    <property type="entry name" value="RNaseH_sf"/>
</dbReference>
<sequence>MHTDIVLVGAFGNETIPVGKVNMKVCYDNLKHFIDILIVSQLNYDMILGINEIKLFNMLNTPSEYFTAEIENKILNKGEFDKSYLNSRVVNATSELEVSNKYILEEIKKTYPQVDKVLSEHSNDNKSAVNILNSGITDDERFLSCKNYIADTLSRDVQHNVERKVLLGREGESKENEEYETSINNIFVKKNRGRPKKIIRKNNFNLDDEINNNEINLTLNQKVFIQNLHEKGHFCYQKIFHLLNDKFGENKIKLARKDLRKVIKECKGCLKVNIGRSKKKGITMKVTGPRAVMNLDIAGPFMNQTGIAKGKKRYFISLVDHYSKNIFARFINTLKSNKISEEIAKIIKDIQPIVIKCDNAKYFSQIEFKLKVELIKLMDCSEISTMDKEIKIDAERLKKEKIIDIIMGNENLRNKIFSKLRFKKIVYGSPYHSKSNGNVERTRLVTQEDLNIISEQYNNSYHSGIRNTPNKLFNESDGGCVMEEAEIIDIIDGEIYVKKKPFLIKKLGERYEKIEKETRSIEHVKFPNGNPPSYKKKRNFQNKNGSEEESSFEGREGECNPDGFLGALSGSRGLIL</sequence>
<evidence type="ECO:0000256" key="1">
    <source>
        <dbReference type="SAM" id="MobiDB-lite"/>
    </source>
</evidence>
<dbReference type="SUPFAM" id="SSF53098">
    <property type="entry name" value="Ribonuclease H-like"/>
    <property type="match status" value="1"/>
</dbReference>
<feature type="region of interest" description="Disordered" evidence="1">
    <location>
        <begin position="524"/>
        <end position="576"/>
    </location>
</feature>
<reference evidence="3" key="1">
    <citation type="submission" date="2014-07" db="EMBL/GenBank/DDBJ databases">
        <authorList>
            <person name="Martin A.A"/>
            <person name="De Silva N."/>
        </authorList>
    </citation>
    <scope>NUCLEOTIDE SEQUENCE</scope>
</reference>
<reference evidence="4" key="2">
    <citation type="submission" date="2015-08" db="UniProtKB">
        <authorList>
            <consortium name="WormBaseParasite"/>
        </authorList>
    </citation>
    <scope>IDENTIFICATION</scope>
</reference>
<feature type="domain" description="Integrase catalytic" evidence="2">
    <location>
        <begin position="285"/>
        <end position="477"/>
    </location>
</feature>
<dbReference type="AlphaFoldDB" id="A0A0K0EX90"/>
<dbReference type="PROSITE" id="PS50994">
    <property type="entry name" value="INTEGRASE"/>
    <property type="match status" value="1"/>
</dbReference>
<dbReference type="Proteomes" id="UP000035680">
    <property type="component" value="Unassembled WGS sequence"/>
</dbReference>
<evidence type="ECO:0000313" key="4">
    <source>
        <dbReference type="WBParaSite" id="SVE_0114400.1"/>
    </source>
</evidence>
<dbReference type="STRING" id="75913.A0A0K0EX90"/>
<dbReference type="InterPro" id="IPR001584">
    <property type="entry name" value="Integrase_cat-core"/>
</dbReference>